<dbReference type="Gene3D" id="1.10.260.40">
    <property type="entry name" value="lambda repressor-like DNA-binding domains"/>
    <property type="match status" value="1"/>
</dbReference>
<dbReference type="RefSeq" id="WP_067436395.1">
    <property type="nucleotide sequence ID" value="NZ_CP016438.1"/>
</dbReference>
<dbReference type="Proteomes" id="UP000092598">
    <property type="component" value="Chromosome"/>
</dbReference>
<dbReference type="SMART" id="SM00530">
    <property type="entry name" value="HTH_XRE"/>
    <property type="match status" value="1"/>
</dbReference>
<proteinExistence type="predicted"/>
<dbReference type="GO" id="GO:0003677">
    <property type="term" value="F:DNA binding"/>
    <property type="evidence" value="ECO:0007669"/>
    <property type="project" value="UniProtKB-KW"/>
</dbReference>
<dbReference type="STRING" id="1915.SLINC_4363"/>
<dbReference type="OrthoDB" id="3462393at2"/>
<reference evidence="1 2" key="1">
    <citation type="submission" date="2016-07" db="EMBL/GenBank/DDBJ databases">
        <title>Enhancement of antibiotic productionsby engineered nitrateutilization in actinobacteria.</title>
        <authorList>
            <person name="Meng S.C."/>
        </authorList>
    </citation>
    <scope>NUCLEOTIDE SEQUENCE [LARGE SCALE GENOMIC DNA]</scope>
    <source>
        <strain evidence="1 2">NRRL 2936</strain>
    </source>
</reference>
<keyword evidence="2" id="KW-1185">Reference proteome</keyword>
<gene>
    <name evidence="1" type="ORF">SLINC_4363</name>
</gene>
<dbReference type="SUPFAM" id="SSF47413">
    <property type="entry name" value="lambda repressor-like DNA-binding domains"/>
    <property type="match status" value="1"/>
</dbReference>
<dbReference type="CDD" id="cd00093">
    <property type="entry name" value="HTH_XRE"/>
    <property type="match status" value="1"/>
</dbReference>
<name>A0A1B1MDL4_STRLN</name>
<dbReference type="EMBL" id="CP016438">
    <property type="protein sequence ID" value="ANS66587.1"/>
    <property type="molecule type" value="Genomic_DNA"/>
</dbReference>
<dbReference type="Pfam" id="PF13560">
    <property type="entry name" value="HTH_31"/>
    <property type="match status" value="1"/>
</dbReference>
<dbReference type="InterPro" id="IPR043917">
    <property type="entry name" value="DUF5753"/>
</dbReference>
<accession>A0A1B1MDL4</accession>
<dbReference type="InterPro" id="IPR001387">
    <property type="entry name" value="Cro/C1-type_HTH"/>
</dbReference>
<evidence type="ECO:0000313" key="2">
    <source>
        <dbReference type="Proteomes" id="UP000092598"/>
    </source>
</evidence>
<dbReference type="KEGG" id="sls:SLINC_4363"/>
<dbReference type="PATRIC" id="fig|1915.4.peg.4818"/>
<keyword evidence="1" id="KW-0238">DNA-binding</keyword>
<organism evidence="1 2">
    <name type="scientific">Streptomyces lincolnensis</name>
    <dbReference type="NCBI Taxonomy" id="1915"/>
    <lineage>
        <taxon>Bacteria</taxon>
        <taxon>Bacillati</taxon>
        <taxon>Actinomycetota</taxon>
        <taxon>Actinomycetes</taxon>
        <taxon>Kitasatosporales</taxon>
        <taxon>Streptomycetaceae</taxon>
        <taxon>Streptomyces</taxon>
    </lineage>
</organism>
<dbReference type="PROSITE" id="PS50943">
    <property type="entry name" value="HTH_CROC1"/>
    <property type="match status" value="1"/>
</dbReference>
<dbReference type="InterPro" id="IPR010982">
    <property type="entry name" value="Lambda_DNA-bd_dom_sf"/>
</dbReference>
<sequence length="282" mass="31142">MPRKQPTARQQRLGRELRRLREAAGLTARQAAGQLGVISVTMSQIESGVAGVSEARIRRMAAQYACEDAELIDALVEMATIRVDGWWEEYRELLPPSFLDLAELEHHASFVQEAGTTHVTGPLQTEDYARAVFAYWRPELPADELEARVAHRMKRKAVLGRNGECPYTAVLHESVLRTRVADRRVACAQLDEILGQSERPGITVRVIPFRVDGFAGASAALLYAGGRVPALDTVQKDTPSGSGFVDAAAQLQSMRTLFRKVESASLEPAPSRDFIHRLAKEL</sequence>
<protein>
    <submittedName>
        <fullName evidence="1">DNA-binding protein</fullName>
    </submittedName>
</protein>
<dbReference type="Pfam" id="PF19054">
    <property type="entry name" value="DUF5753"/>
    <property type="match status" value="1"/>
</dbReference>
<evidence type="ECO:0000313" key="1">
    <source>
        <dbReference type="EMBL" id="ANS66587.1"/>
    </source>
</evidence>
<dbReference type="AlphaFoldDB" id="A0A1B1MDL4"/>